<comment type="similarity">
    <text evidence="2">Belongs to the FAM187 family.</text>
</comment>
<dbReference type="Gene3D" id="2.60.40.10">
    <property type="entry name" value="Immunoglobulins"/>
    <property type="match status" value="1"/>
</dbReference>
<evidence type="ECO:0000256" key="8">
    <source>
        <dbReference type="SAM" id="Phobius"/>
    </source>
</evidence>
<dbReference type="EMBL" id="GHKJ01000978">
    <property type="protein sequence ID" value="MOY46008.1"/>
    <property type="molecule type" value="Transcribed_RNA"/>
</dbReference>
<reference evidence="10" key="1">
    <citation type="submission" date="2019-04" db="EMBL/GenBank/DDBJ databases">
        <title>Analysis of the testis transcriptome of the Chagas disease vector Rhodnius prolixus.</title>
        <authorList>
            <person name="Cesar J."/>
            <person name="Ribeiro J.M."/>
            <person name="Pereira M.H."/>
            <person name="Araujo R.N."/>
            <person name="Gontijo N.F."/>
            <person name="Pessoa G."/>
            <person name="Sant'Anna M.V."/>
            <person name="Sorgine M.H."/>
            <person name="Majerowicz D."/>
            <person name="Carvalho A.B."/>
            <person name="Braz G."/>
            <person name="Mesquita R."/>
            <person name="Lagerblad P.O."/>
            <person name="Koerich L.B."/>
        </authorList>
    </citation>
    <scope>NUCLEOTIDE SEQUENCE</scope>
</reference>
<feature type="transmembrane region" description="Helical" evidence="8">
    <location>
        <begin position="146"/>
        <end position="167"/>
    </location>
</feature>
<evidence type="ECO:0000256" key="3">
    <source>
        <dbReference type="ARBA" id="ARBA00022692"/>
    </source>
</evidence>
<dbReference type="AlphaFoldDB" id="A0A4P6D8H1"/>
<keyword evidence="5 8" id="KW-1133">Transmembrane helix</keyword>
<evidence type="ECO:0000256" key="2">
    <source>
        <dbReference type="ARBA" id="ARBA00008727"/>
    </source>
</evidence>
<evidence type="ECO:0000256" key="7">
    <source>
        <dbReference type="ARBA" id="ARBA00023180"/>
    </source>
</evidence>
<evidence type="ECO:0000256" key="4">
    <source>
        <dbReference type="ARBA" id="ARBA00022729"/>
    </source>
</evidence>
<keyword evidence="3 8" id="KW-0812">Transmembrane</keyword>
<evidence type="ECO:0000313" key="10">
    <source>
        <dbReference type="EMBL" id="MOY46008.1"/>
    </source>
</evidence>
<dbReference type="PANTHER" id="PTHR32178:SF6">
    <property type="entry name" value="IG-LIKE DOMAIN-CONTAINING PROTEIN"/>
    <property type="match status" value="1"/>
</dbReference>
<dbReference type="InterPro" id="IPR007110">
    <property type="entry name" value="Ig-like_dom"/>
</dbReference>
<protein>
    <recommendedName>
        <fullName evidence="9">Ig-like domain-containing protein</fullName>
    </recommendedName>
</protein>
<evidence type="ECO:0000259" key="9">
    <source>
        <dbReference type="PROSITE" id="PS50835"/>
    </source>
</evidence>
<dbReference type="SUPFAM" id="SSF48726">
    <property type="entry name" value="Immunoglobulin"/>
    <property type="match status" value="1"/>
</dbReference>
<dbReference type="InterPro" id="IPR039311">
    <property type="entry name" value="FAM187A/B"/>
</dbReference>
<keyword evidence="7" id="KW-0325">Glycoprotein</keyword>
<evidence type="ECO:0000256" key="1">
    <source>
        <dbReference type="ARBA" id="ARBA00004479"/>
    </source>
</evidence>
<keyword evidence="6 8" id="KW-0472">Membrane</keyword>
<proteinExistence type="inferred from homology"/>
<evidence type="ECO:0000256" key="5">
    <source>
        <dbReference type="ARBA" id="ARBA00022989"/>
    </source>
</evidence>
<comment type="subcellular location">
    <subcellularLocation>
        <location evidence="1">Membrane</location>
        <topology evidence="1">Single-pass type I membrane protein</topology>
    </subcellularLocation>
</comment>
<sequence length="174" mass="19635">MVAFCKEPCADTIFKIKDQLGNLIEAANNSAGIFSALQGPPRLLPMVSRATFYCPLNRPFVLLCPGSLFIDSPIEWFVNKTIRIIPWVVNAESNGRVQIDSRERLTFRSVQKEDERIYSCWQRGQIAGIVRLVPYDSNAISIDHHIILAGIITILAVFVYLAVRIYLNKKRAAL</sequence>
<keyword evidence="4" id="KW-0732">Signal</keyword>
<accession>A0A4P6D8H1</accession>
<dbReference type="InterPro" id="IPR036179">
    <property type="entry name" value="Ig-like_dom_sf"/>
</dbReference>
<organism evidence="10">
    <name type="scientific">Rhodnius prolixus</name>
    <name type="common">Triatomid bug</name>
    <dbReference type="NCBI Taxonomy" id="13249"/>
    <lineage>
        <taxon>Eukaryota</taxon>
        <taxon>Metazoa</taxon>
        <taxon>Ecdysozoa</taxon>
        <taxon>Arthropoda</taxon>
        <taxon>Hexapoda</taxon>
        <taxon>Insecta</taxon>
        <taxon>Pterygota</taxon>
        <taxon>Neoptera</taxon>
        <taxon>Paraneoptera</taxon>
        <taxon>Hemiptera</taxon>
        <taxon>Heteroptera</taxon>
        <taxon>Panheteroptera</taxon>
        <taxon>Cimicomorpha</taxon>
        <taxon>Reduviidae</taxon>
        <taxon>Triatominae</taxon>
        <taxon>Rhodnius</taxon>
    </lineage>
</organism>
<evidence type="ECO:0000256" key="6">
    <source>
        <dbReference type="ARBA" id="ARBA00023136"/>
    </source>
</evidence>
<dbReference type="InterPro" id="IPR013783">
    <property type="entry name" value="Ig-like_fold"/>
</dbReference>
<dbReference type="GO" id="GO:0016020">
    <property type="term" value="C:membrane"/>
    <property type="evidence" value="ECO:0007669"/>
    <property type="project" value="UniProtKB-SubCell"/>
</dbReference>
<feature type="domain" description="Ig-like" evidence="9">
    <location>
        <begin position="41"/>
        <end position="120"/>
    </location>
</feature>
<dbReference type="PROSITE" id="PS50835">
    <property type="entry name" value="IG_LIKE"/>
    <property type="match status" value="1"/>
</dbReference>
<dbReference type="PANTHER" id="PTHR32178">
    <property type="entry name" value="FAM187"/>
    <property type="match status" value="1"/>
</dbReference>
<name>A0A4P6D8H1_RHOPR</name>